<dbReference type="PATRIC" id="fig|81035.3.peg.3952"/>
<dbReference type="EMBL" id="LGLN01000071">
    <property type="protein sequence ID" value="KPC26942.1"/>
    <property type="molecule type" value="Genomic_DNA"/>
</dbReference>
<evidence type="ECO:0000313" key="2">
    <source>
        <dbReference type="Proteomes" id="UP000037891"/>
    </source>
</evidence>
<gene>
    <name evidence="1" type="ORF">ABJ99_3703</name>
</gene>
<accession>A0A0N0X9U6</accession>
<dbReference type="Proteomes" id="UP000037891">
    <property type="component" value="Unassembled WGS sequence"/>
</dbReference>
<reference evidence="1 2" key="2">
    <citation type="submission" date="2015-10" db="EMBL/GenBank/DDBJ databases">
        <title>Comparative genomics and high-throughput reverse genetic screens identify a new phytobacterial MAMP and an Arabidopsis receptor required for immune elicitation.</title>
        <authorList>
            <person name="Mott G.A."/>
            <person name="Thakur S."/>
            <person name="Wang P.W."/>
            <person name="Desveaux D."/>
            <person name="Guttman D.S."/>
        </authorList>
    </citation>
    <scope>NUCLEOTIDE SEQUENCE [LARGE SCALE GENOMIC DNA]</scope>
    <source>
        <strain evidence="1 2">0788_9</strain>
    </source>
</reference>
<comment type="caution">
    <text evidence="1">The sequence shown here is derived from an EMBL/GenBank/DDBJ whole genome shotgun (WGS) entry which is preliminary data.</text>
</comment>
<name>A0A0N0X9U6_PSESX</name>
<evidence type="ECO:0000313" key="1">
    <source>
        <dbReference type="EMBL" id="KPC26942.1"/>
    </source>
</evidence>
<protein>
    <submittedName>
        <fullName evidence="1">Uncharacterized protein</fullName>
    </submittedName>
</protein>
<sequence>MTDMALDVKPSLQLDLPPPEVPYLKQPENYLDLDQLMGQELETWINYPGMRVGDRLFPNWRGCGLQGQLVDFFEDLVVVEEDNPKGVAVIILNQPLQELDQGWVFYSYQLYDPNVQGNRGEESLRIFFNVGKRPALSGGLGAPQCKESHDLKLDPELLELGGEVLFVTPPYHAMRMGDTITLTLDLFFGENNPFQPLSQSKTLTNSDVGLPVQWRVTASDLLQIEGGYVLMSYSVTYAGTSITSQSSIQTLDIVEHDDDLLPALTIKDFSGGSLDPGAYPDGITLIVGPYPGMQVNDDVMLYVSGDTRVAQSLRADLSSVESGIVQFRLASSWLIANNGRQVEFMYEYARLGEAKRSLSRDVILRRPLDLPAPIIKDAIIDEPGDTMVKGHIFARQLTQGVTISIPKEAFIGAGDQVQMYWDGHGSTGRFIADPSSSDPRMFHIPPEAVPANMGKRLDVYYKVTPVLEPAGTSRVFNLEVRKLDGGWPFIQFVSPPVLDARLSLAKVPPGGAGLELPGWVYMAPGQRVRIKAVGLLQSSGTTLTLGLRIGVAEPVTEAEYQARRVPVSIPREFLERLQRNSETNSVTVDVSFDDGLSYTQFPPITFTLVD</sequence>
<reference evidence="1 2" key="1">
    <citation type="submission" date="2015-07" db="EMBL/GenBank/DDBJ databases">
        <authorList>
            <person name="Noorani M."/>
        </authorList>
    </citation>
    <scope>NUCLEOTIDE SEQUENCE [LARGE SCALE GENOMIC DNA]</scope>
    <source>
        <strain evidence="1 2">0788_9</strain>
    </source>
</reference>
<organism evidence="1 2">
    <name type="scientific">Pseudomonas syringae pv. cilantro</name>
    <dbReference type="NCBI Taxonomy" id="81035"/>
    <lineage>
        <taxon>Bacteria</taxon>
        <taxon>Pseudomonadati</taxon>
        <taxon>Pseudomonadota</taxon>
        <taxon>Gammaproteobacteria</taxon>
        <taxon>Pseudomonadales</taxon>
        <taxon>Pseudomonadaceae</taxon>
        <taxon>Pseudomonas</taxon>
        <taxon>Pseudomonas syringae</taxon>
    </lineage>
</organism>
<dbReference type="AlphaFoldDB" id="A0A0N0X9U6"/>
<proteinExistence type="predicted"/>